<dbReference type="GO" id="GO:0006427">
    <property type="term" value="P:histidyl-tRNA aminoacylation"/>
    <property type="evidence" value="ECO:0007669"/>
    <property type="project" value="TreeGrafter"/>
</dbReference>
<dbReference type="EMBL" id="LCPV01000010">
    <property type="protein sequence ID" value="KKW07688.1"/>
    <property type="molecule type" value="Genomic_DNA"/>
</dbReference>
<dbReference type="InterPro" id="IPR004516">
    <property type="entry name" value="HisRS/HisZ"/>
</dbReference>
<dbReference type="Proteomes" id="UP000034589">
    <property type="component" value="Unassembled WGS sequence"/>
</dbReference>
<comment type="caution">
    <text evidence="5">The sequence shown here is derived from an EMBL/GenBank/DDBJ whole genome shotgun (WGS) entry which is preliminary data.</text>
</comment>
<evidence type="ECO:0000259" key="4">
    <source>
        <dbReference type="Pfam" id="PF03129"/>
    </source>
</evidence>
<keyword evidence="2 5" id="KW-0030">Aminoacyl-tRNA synthetase</keyword>
<dbReference type="GO" id="GO:0005737">
    <property type="term" value="C:cytoplasm"/>
    <property type="evidence" value="ECO:0007669"/>
    <property type="project" value="InterPro"/>
</dbReference>
<keyword evidence="2 5" id="KW-0436">Ligase</keyword>
<reference evidence="5 6" key="1">
    <citation type="journal article" date="2015" name="Nature">
        <title>rRNA introns, odd ribosomes, and small enigmatic genomes across a large radiation of phyla.</title>
        <authorList>
            <person name="Brown C.T."/>
            <person name="Hug L.A."/>
            <person name="Thomas B.C."/>
            <person name="Sharon I."/>
            <person name="Castelle C.J."/>
            <person name="Singh A."/>
            <person name="Wilkins M.J."/>
            <person name="Williams K.H."/>
            <person name="Banfield J.F."/>
        </authorList>
    </citation>
    <scope>NUCLEOTIDE SEQUENCE [LARGE SCALE GENOMIC DNA]</scope>
</reference>
<evidence type="ECO:0000256" key="1">
    <source>
        <dbReference type="ARBA" id="ARBA00008226"/>
    </source>
</evidence>
<evidence type="ECO:0000256" key="3">
    <source>
        <dbReference type="ARBA" id="ARBA00030619"/>
    </source>
</evidence>
<dbReference type="Pfam" id="PF03129">
    <property type="entry name" value="HGTP_anticodon"/>
    <property type="match status" value="1"/>
</dbReference>
<dbReference type="SUPFAM" id="SSF52954">
    <property type="entry name" value="Class II aaRS ABD-related"/>
    <property type="match status" value="1"/>
</dbReference>
<protein>
    <recommendedName>
        <fullName evidence="3">Histidyl-tRNA synthetase</fullName>
    </recommendedName>
</protein>
<organism evidence="5 6">
    <name type="scientific">Candidatus Kaiserbacteria bacterium GW2011_GWC2_49_12</name>
    <dbReference type="NCBI Taxonomy" id="1618675"/>
    <lineage>
        <taxon>Bacteria</taxon>
        <taxon>Candidatus Kaiseribacteriota</taxon>
    </lineage>
</organism>
<evidence type="ECO:0000313" key="6">
    <source>
        <dbReference type="Proteomes" id="UP000034589"/>
    </source>
</evidence>
<evidence type="ECO:0000313" key="5">
    <source>
        <dbReference type="EMBL" id="KKW07688.1"/>
    </source>
</evidence>
<dbReference type="InterPro" id="IPR045864">
    <property type="entry name" value="aa-tRNA-synth_II/BPL/LPL"/>
</dbReference>
<dbReference type="AlphaFoldDB" id="A0A0G1VMK5"/>
<dbReference type="PANTHER" id="PTHR43707">
    <property type="entry name" value="HISTIDYL-TRNA SYNTHETASE"/>
    <property type="match status" value="1"/>
</dbReference>
<comment type="similarity">
    <text evidence="1">Belongs to the class-II aminoacyl-tRNA synthetase family.</text>
</comment>
<gene>
    <name evidence="5" type="ORF">UY39_C0010G0014</name>
</gene>
<dbReference type="SUPFAM" id="SSF55681">
    <property type="entry name" value="Class II aaRS and biotin synthetases"/>
    <property type="match status" value="1"/>
</dbReference>
<dbReference type="Gene3D" id="3.40.50.800">
    <property type="entry name" value="Anticodon-binding domain"/>
    <property type="match status" value="1"/>
</dbReference>
<name>A0A0G1VMK5_9BACT</name>
<accession>A0A0G1VMK5</accession>
<sequence length="409" mass="45945">MIRLKDTIHQSTSSFLSSAVRVAEYYGFVPFEEALESVREVRVRTPRGEPSKRGDSEIMFARREERPLAVIARRCAISAESTDAAFLAWRTGGGTWRHRSGMPALTLELHIVGISSAIAEALLIVVTDAITAEAGIEQRILSINNIGSIESSNRYIRDVSMYLRKHIESISPTLRPRAALDPMGTLVQLIERGHPAVSRAPQAMEYLTEDERRRFWEILEYLEIAGLPYELSPHVLGSRDCWSHSLYEISAIDNETGGRITLAFGGRYDPLTSRFARAPLPSVMISITCEMRGRVHIKQKSGEQPGIYFAHLGSEARRRALPVLENLRKEGIPVYQGLLHERIGDQMALAHKRSVPYILIMGHKEAVEGTMLVRETATNSQEAVPLPELTNYLKRRRIVTDLQVPSLRN</sequence>
<feature type="domain" description="Anticodon-binding" evidence="4">
    <location>
        <begin position="314"/>
        <end position="395"/>
    </location>
</feature>
<dbReference type="PANTHER" id="PTHR43707:SF1">
    <property type="entry name" value="HISTIDINE--TRNA LIGASE, MITOCHONDRIAL-RELATED"/>
    <property type="match status" value="1"/>
</dbReference>
<dbReference type="InterPro" id="IPR036621">
    <property type="entry name" value="Anticodon-bd_dom_sf"/>
</dbReference>
<proteinExistence type="inferred from homology"/>
<dbReference type="Gene3D" id="3.30.930.10">
    <property type="entry name" value="Bira Bifunctional Protein, Domain 2"/>
    <property type="match status" value="1"/>
</dbReference>
<dbReference type="GO" id="GO:0004821">
    <property type="term" value="F:histidine-tRNA ligase activity"/>
    <property type="evidence" value="ECO:0007669"/>
    <property type="project" value="TreeGrafter"/>
</dbReference>
<evidence type="ECO:0000256" key="2">
    <source>
        <dbReference type="ARBA" id="ARBA00023146"/>
    </source>
</evidence>
<dbReference type="InterPro" id="IPR004154">
    <property type="entry name" value="Anticodon-bd"/>
</dbReference>